<dbReference type="PANTHER" id="PTHR11645">
    <property type="entry name" value="PYRROLINE-5-CARBOXYLATE REDUCTASE"/>
    <property type="match status" value="1"/>
</dbReference>
<dbReference type="RefSeq" id="WP_265423395.1">
    <property type="nucleotide sequence ID" value="NZ_JAPFPW010000001.1"/>
</dbReference>
<comment type="caution">
    <text evidence="8">The sequence shown here is derived from an EMBL/GenBank/DDBJ whole genome shotgun (WGS) entry which is preliminary data.</text>
</comment>
<dbReference type="Proteomes" id="UP001209681">
    <property type="component" value="Unassembled WGS sequence"/>
</dbReference>
<dbReference type="Gene3D" id="3.40.50.720">
    <property type="entry name" value="NAD(P)-binding Rossmann-like Domain"/>
    <property type="match status" value="1"/>
</dbReference>
<keyword evidence="9" id="KW-1185">Reference proteome</keyword>
<organism evidence="8 9">
    <name type="scientific">Desulfobotulus pelophilus</name>
    <dbReference type="NCBI Taxonomy" id="2823377"/>
    <lineage>
        <taxon>Bacteria</taxon>
        <taxon>Pseudomonadati</taxon>
        <taxon>Thermodesulfobacteriota</taxon>
        <taxon>Desulfobacteria</taxon>
        <taxon>Desulfobacterales</taxon>
        <taxon>Desulfobacteraceae</taxon>
        <taxon>Desulfobotulus</taxon>
    </lineage>
</organism>
<dbReference type="PIRSF" id="PIRSF000193">
    <property type="entry name" value="Pyrrol-5-carb_rd"/>
    <property type="match status" value="1"/>
</dbReference>
<dbReference type="InterPro" id="IPR000304">
    <property type="entry name" value="Pyrroline-COOH_reductase"/>
</dbReference>
<evidence type="ECO:0000256" key="3">
    <source>
        <dbReference type="ARBA" id="ARBA00023002"/>
    </source>
</evidence>
<comment type="catalytic activity">
    <reaction evidence="4">
        <text>L-proline + NAD(+) = (S)-1-pyrroline-5-carboxylate + NADH + 2 H(+)</text>
        <dbReference type="Rhea" id="RHEA:14105"/>
        <dbReference type="ChEBI" id="CHEBI:15378"/>
        <dbReference type="ChEBI" id="CHEBI:17388"/>
        <dbReference type="ChEBI" id="CHEBI:57540"/>
        <dbReference type="ChEBI" id="CHEBI:57945"/>
        <dbReference type="ChEBI" id="CHEBI:60039"/>
        <dbReference type="EC" id="1.5.1.2"/>
    </reaction>
</comment>
<dbReference type="SUPFAM" id="SSF51735">
    <property type="entry name" value="NAD(P)-binding Rossmann-fold domains"/>
    <property type="match status" value="1"/>
</dbReference>
<reference evidence="8 9" key="1">
    <citation type="submission" date="2022-11" db="EMBL/GenBank/DDBJ databases">
        <title>Desulfobotulus tamanensis H1 sp. nov. - anaerobic, alkaliphilic, sulphate reducing bacterium isolated from terrestrial mud volcano.</title>
        <authorList>
            <person name="Frolova A."/>
            <person name="Merkel A.Y."/>
            <person name="Slobodkin A.I."/>
        </authorList>
    </citation>
    <scope>NUCLEOTIDE SEQUENCE [LARGE SCALE GENOMIC DNA]</scope>
    <source>
        <strain evidence="8 9">H1</strain>
    </source>
</reference>
<evidence type="ECO:0000259" key="7">
    <source>
        <dbReference type="Pfam" id="PF14748"/>
    </source>
</evidence>
<dbReference type="EC" id="1.5.1.2" evidence="4 5"/>
<keyword evidence="4" id="KW-0641">Proline biosynthesis</keyword>
<dbReference type="EMBL" id="JAPFPW010000001">
    <property type="protein sequence ID" value="MCW7752528.1"/>
    <property type="molecule type" value="Genomic_DNA"/>
</dbReference>
<evidence type="ECO:0000256" key="5">
    <source>
        <dbReference type="NCBIfam" id="TIGR00112"/>
    </source>
</evidence>
<dbReference type="InterPro" id="IPR036291">
    <property type="entry name" value="NAD(P)-bd_dom_sf"/>
</dbReference>
<keyword evidence="4" id="KW-0028">Amino-acid biosynthesis</keyword>
<evidence type="ECO:0000259" key="6">
    <source>
        <dbReference type="Pfam" id="PF03807"/>
    </source>
</evidence>
<dbReference type="GO" id="GO:0004735">
    <property type="term" value="F:pyrroline-5-carboxylate reductase activity"/>
    <property type="evidence" value="ECO:0007669"/>
    <property type="project" value="UniProtKB-EC"/>
</dbReference>
<evidence type="ECO:0000256" key="4">
    <source>
        <dbReference type="HAMAP-Rule" id="MF_01925"/>
    </source>
</evidence>
<dbReference type="NCBIfam" id="TIGR00112">
    <property type="entry name" value="proC"/>
    <property type="match status" value="1"/>
</dbReference>
<evidence type="ECO:0000313" key="9">
    <source>
        <dbReference type="Proteomes" id="UP001209681"/>
    </source>
</evidence>
<accession>A0ABT3N4Z0</accession>
<name>A0ABT3N4Z0_9BACT</name>
<dbReference type="Gene3D" id="1.10.3730.10">
    <property type="entry name" value="ProC C-terminal domain-like"/>
    <property type="match status" value="1"/>
</dbReference>
<comment type="function">
    <text evidence="4">Catalyzes the reduction of 1-pyrroline-5-carboxylate (PCA) to L-proline.</text>
</comment>
<comment type="catalytic activity">
    <reaction evidence="4">
        <text>L-proline + NADP(+) = (S)-1-pyrroline-5-carboxylate + NADPH + 2 H(+)</text>
        <dbReference type="Rhea" id="RHEA:14109"/>
        <dbReference type="ChEBI" id="CHEBI:15378"/>
        <dbReference type="ChEBI" id="CHEBI:17388"/>
        <dbReference type="ChEBI" id="CHEBI:57783"/>
        <dbReference type="ChEBI" id="CHEBI:58349"/>
        <dbReference type="ChEBI" id="CHEBI:60039"/>
        <dbReference type="EC" id="1.5.1.2"/>
    </reaction>
</comment>
<keyword evidence="2 4" id="KW-0521">NADP</keyword>
<dbReference type="InterPro" id="IPR028939">
    <property type="entry name" value="P5C_Rdtase_cat_N"/>
</dbReference>
<dbReference type="Pfam" id="PF14748">
    <property type="entry name" value="P5CR_dimer"/>
    <property type="match status" value="1"/>
</dbReference>
<feature type="domain" description="Pyrroline-5-carboxylate reductase dimerisation" evidence="7">
    <location>
        <begin position="180"/>
        <end position="284"/>
    </location>
</feature>
<protein>
    <recommendedName>
        <fullName evidence="4 5">Pyrroline-5-carboxylate reductase</fullName>
        <shortName evidence="4">P5C reductase</shortName>
        <shortName evidence="4">P5CR</shortName>
        <ecNumber evidence="4 5">1.5.1.2</ecNumber>
    </recommendedName>
    <alternativeName>
        <fullName evidence="4">PCA reductase</fullName>
    </alternativeName>
</protein>
<comment type="similarity">
    <text evidence="1 4">Belongs to the pyrroline-5-carboxylate reductase family.</text>
</comment>
<dbReference type="Pfam" id="PF03807">
    <property type="entry name" value="F420_oxidored"/>
    <property type="match status" value="1"/>
</dbReference>
<keyword evidence="3 4" id="KW-0560">Oxidoreductase</keyword>
<dbReference type="InterPro" id="IPR008927">
    <property type="entry name" value="6-PGluconate_DH-like_C_sf"/>
</dbReference>
<proteinExistence type="inferred from homology"/>
<keyword evidence="4" id="KW-0963">Cytoplasm</keyword>
<dbReference type="HAMAP" id="MF_01925">
    <property type="entry name" value="P5C_reductase"/>
    <property type="match status" value="1"/>
</dbReference>
<dbReference type="PANTHER" id="PTHR11645:SF0">
    <property type="entry name" value="PYRROLINE-5-CARBOXYLATE REDUCTASE 3"/>
    <property type="match status" value="1"/>
</dbReference>
<gene>
    <name evidence="4 8" type="primary">proC</name>
    <name evidence="8" type="ORF">OOT00_00850</name>
</gene>
<sequence>MPSILSQKTIGFIGAGNMAQAMIQALRHNSGISADQILAADPGEHQRNLVASKFQIRSVTDNAEVFDKSDIVILAVKPQQLPSVIHELTQDPRYTENRSRKLIISIAAGIPLPTLEHHLTASLTAHAKELIVPIRIMPNTPALVGCGMSGLSRGPGVRDEDMELAMTMAGSMGKVCVLPETLMDALTALSGSGPAYLFLLAEAMIQAGTTLGISNDDALTLTVQTLKGAIALMENGGADTATLRQRVTSPGGTTAAALAILEEGGFTDLVTRAITAARDRSRELSSREPETP</sequence>
<dbReference type="InterPro" id="IPR029036">
    <property type="entry name" value="P5CR_dimer"/>
</dbReference>
<evidence type="ECO:0000313" key="8">
    <source>
        <dbReference type="EMBL" id="MCW7752528.1"/>
    </source>
</evidence>
<evidence type="ECO:0000256" key="1">
    <source>
        <dbReference type="ARBA" id="ARBA00005525"/>
    </source>
</evidence>
<comment type="pathway">
    <text evidence="4">Amino-acid biosynthesis; L-proline biosynthesis; L-proline from L-glutamate 5-semialdehyde: step 1/1.</text>
</comment>
<evidence type="ECO:0000256" key="2">
    <source>
        <dbReference type="ARBA" id="ARBA00022857"/>
    </source>
</evidence>
<dbReference type="SUPFAM" id="SSF48179">
    <property type="entry name" value="6-phosphogluconate dehydrogenase C-terminal domain-like"/>
    <property type="match status" value="1"/>
</dbReference>
<comment type="subcellular location">
    <subcellularLocation>
        <location evidence="4">Cytoplasm</location>
    </subcellularLocation>
</comment>
<feature type="domain" description="Pyrroline-5-carboxylate reductase catalytic N-terminal" evidence="6">
    <location>
        <begin position="9"/>
        <end position="109"/>
    </location>
</feature>